<dbReference type="AlphaFoldDB" id="A0A067T6Z3"/>
<dbReference type="HOGENOM" id="CLU_066045_0_0_1"/>
<keyword evidence="2" id="KW-1185">Reference proteome</keyword>
<gene>
    <name evidence="1" type="ORF">GALMADRAFT_1302372</name>
</gene>
<organism evidence="1 2">
    <name type="scientific">Galerina marginata (strain CBS 339.88)</name>
    <dbReference type="NCBI Taxonomy" id="685588"/>
    <lineage>
        <taxon>Eukaryota</taxon>
        <taxon>Fungi</taxon>
        <taxon>Dikarya</taxon>
        <taxon>Basidiomycota</taxon>
        <taxon>Agaricomycotina</taxon>
        <taxon>Agaricomycetes</taxon>
        <taxon>Agaricomycetidae</taxon>
        <taxon>Agaricales</taxon>
        <taxon>Agaricineae</taxon>
        <taxon>Strophariaceae</taxon>
        <taxon>Galerina</taxon>
    </lineage>
</organism>
<proteinExistence type="predicted"/>
<reference evidence="2" key="1">
    <citation type="journal article" date="2014" name="Proc. Natl. Acad. Sci. U.S.A.">
        <title>Extensive sampling of basidiomycete genomes demonstrates inadequacy of the white-rot/brown-rot paradigm for wood decay fungi.</title>
        <authorList>
            <person name="Riley R."/>
            <person name="Salamov A.A."/>
            <person name="Brown D.W."/>
            <person name="Nagy L.G."/>
            <person name="Floudas D."/>
            <person name="Held B.W."/>
            <person name="Levasseur A."/>
            <person name="Lombard V."/>
            <person name="Morin E."/>
            <person name="Otillar R."/>
            <person name="Lindquist E.A."/>
            <person name="Sun H."/>
            <person name="LaButti K.M."/>
            <person name="Schmutz J."/>
            <person name="Jabbour D."/>
            <person name="Luo H."/>
            <person name="Baker S.E."/>
            <person name="Pisabarro A.G."/>
            <person name="Walton J.D."/>
            <person name="Blanchette R.A."/>
            <person name="Henrissat B."/>
            <person name="Martin F."/>
            <person name="Cullen D."/>
            <person name="Hibbett D.S."/>
            <person name="Grigoriev I.V."/>
        </authorList>
    </citation>
    <scope>NUCLEOTIDE SEQUENCE [LARGE SCALE GENOMIC DNA]</scope>
    <source>
        <strain evidence="2">CBS 339.88</strain>
    </source>
</reference>
<sequence length="294" mass="33613">MEAMGQQVVDISQMKNPVFRNALPQSTKRAQSIHIRYKSEYGTTKHQLFPDATIGVLYYHRPPGLHELSGGLRFRLCPHVSLFSKGKDLEIDTGEPWHIPLYCLLRMEGWNSIVSLLANDRLIDDQLVSDVMQLPRRGAVSGSRLLFTLDQPFILDLQQETFSLVFMDRKNLFTILLQYMTQDRRNLSGFQPYEGRILVKLEWSTLVAHSKNPTLVLRVLDVLTPVRCVVEGGYDEFMAPPTPGQLIAKKRSRSKNYNPWTLRLDVRSKSKRSIAEYLSQEFPPPKSVVPADAT</sequence>
<dbReference type="OrthoDB" id="2750929at2759"/>
<dbReference type="Proteomes" id="UP000027222">
    <property type="component" value="Unassembled WGS sequence"/>
</dbReference>
<protein>
    <submittedName>
        <fullName evidence="1">Uncharacterized protein</fullName>
    </submittedName>
</protein>
<name>A0A067T6Z3_GALM3</name>
<evidence type="ECO:0000313" key="1">
    <source>
        <dbReference type="EMBL" id="KDR78122.1"/>
    </source>
</evidence>
<dbReference type="EMBL" id="KL142375">
    <property type="protein sequence ID" value="KDR78122.1"/>
    <property type="molecule type" value="Genomic_DNA"/>
</dbReference>
<evidence type="ECO:0000313" key="2">
    <source>
        <dbReference type="Proteomes" id="UP000027222"/>
    </source>
</evidence>
<accession>A0A067T6Z3</accession>